<evidence type="ECO:0000256" key="1">
    <source>
        <dbReference type="ARBA" id="ARBA00012261"/>
    </source>
</evidence>
<dbReference type="SUPFAM" id="SSF53328">
    <property type="entry name" value="Formyltransferase"/>
    <property type="match status" value="1"/>
</dbReference>
<evidence type="ECO:0000259" key="2">
    <source>
        <dbReference type="Pfam" id="PF00551"/>
    </source>
</evidence>
<organism evidence="3 4">
    <name type="scientific">Rhodotorula diobovata</name>
    <dbReference type="NCBI Taxonomy" id="5288"/>
    <lineage>
        <taxon>Eukaryota</taxon>
        <taxon>Fungi</taxon>
        <taxon>Dikarya</taxon>
        <taxon>Basidiomycota</taxon>
        <taxon>Pucciniomycotina</taxon>
        <taxon>Microbotryomycetes</taxon>
        <taxon>Sporidiobolales</taxon>
        <taxon>Sporidiobolaceae</taxon>
        <taxon>Rhodotorula</taxon>
    </lineage>
</organism>
<proteinExistence type="predicted"/>
<dbReference type="Proteomes" id="UP000311382">
    <property type="component" value="Unassembled WGS sequence"/>
</dbReference>
<dbReference type="EMBL" id="SOZI01000244">
    <property type="protein sequence ID" value="TNY17114.1"/>
    <property type="molecule type" value="Genomic_DNA"/>
</dbReference>
<evidence type="ECO:0000313" key="3">
    <source>
        <dbReference type="EMBL" id="TNY17114.1"/>
    </source>
</evidence>
<dbReference type="OrthoDB" id="10268103at2759"/>
<dbReference type="GO" id="GO:0005739">
    <property type="term" value="C:mitochondrion"/>
    <property type="evidence" value="ECO:0007669"/>
    <property type="project" value="TreeGrafter"/>
</dbReference>
<comment type="caution">
    <text evidence="3">The sequence shown here is derived from an EMBL/GenBank/DDBJ whole genome shotgun (WGS) entry which is preliminary data.</text>
</comment>
<dbReference type="CDD" id="cd08646">
    <property type="entry name" value="FMT_core_Met-tRNA-FMT_N"/>
    <property type="match status" value="1"/>
</dbReference>
<dbReference type="GO" id="GO:0004479">
    <property type="term" value="F:methionyl-tRNA formyltransferase activity"/>
    <property type="evidence" value="ECO:0007669"/>
    <property type="project" value="UniProtKB-EC"/>
</dbReference>
<gene>
    <name evidence="3" type="ORF">DMC30DRAFT_141859</name>
</gene>
<dbReference type="AlphaFoldDB" id="A0A5C5FM73"/>
<dbReference type="InterPro" id="IPR036477">
    <property type="entry name" value="Formyl_transf_N_sf"/>
</dbReference>
<reference evidence="3 4" key="1">
    <citation type="submission" date="2019-03" db="EMBL/GenBank/DDBJ databases">
        <title>Rhodosporidium diobovatum UCD-FST 08-225 genome sequencing, assembly, and annotation.</title>
        <authorList>
            <person name="Fakankun I.U."/>
            <person name="Fristensky B."/>
            <person name="Levin D.B."/>
        </authorList>
    </citation>
    <scope>NUCLEOTIDE SEQUENCE [LARGE SCALE GENOMIC DNA]</scope>
    <source>
        <strain evidence="3 4">UCD-FST 08-225</strain>
    </source>
</reference>
<evidence type="ECO:0000313" key="4">
    <source>
        <dbReference type="Proteomes" id="UP000311382"/>
    </source>
</evidence>
<name>A0A5C5FM73_9BASI</name>
<sequence>MLVSSLSCRFWTRASCLNPHKRRCLSATALRPSLAPVRRRVLFFGADSFSCNVFAQLHAARADLVDSLTVVTPPDQRTGRRLREIHRPPLRLLAEELGVPAIALPTTLLKGWQPPDDFLPTSAHDPPSPLNVLLTASFGHLIPTSLLSLFRPLNALNVHPSLLPRWRGAAPIQRGIIAGDADGLTGEPMGVTVQELSRGKFDRGRILAQRAVDVPPHADFPALEPILARAGGDLLVSVLRTLEEHQECAQPQGEERASLAPKLDKGSARVGWAALSAAEVCRLQRGVGHQVRFCSTLCRYDSHLTKRTNSQYPLWATLSDAQLQLRLAPVPVPLPPQLANAPPGSLILEPSTKQLVLRCADAGEGAELQEVKKEGGKWVRAREWWNGLSKIRKGGAVALE</sequence>
<dbReference type="EC" id="2.1.2.9" evidence="1"/>
<dbReference type="STRING" id="5288.A0A5C5FM73"/>
<dbReference type="InterPro" id="IPR002376">
    <property type="entry name" value="Formyl_transf_N"/>
</dbReference>
<keyword evidence="3" id="KW-0808">Transferase</keyword>
<dbReference type="Gene3D" id="3.40.50.12230">
    <property type="match status" value="1"/>
</dbReference>
<protein>
    <recommendedName>
        <fullName evidence="1">methionyl-tRNA formyltransferase</fullName>
        <ecNumber evidence="1">2.1.2.9</ecNumber>
    </recommendedName>
</protein>
<feature type="domain" description="Formyl transferase N-terminal" evidence="2">
    <location>
        <begin position="40"/>
        <end position="239"/>
    </location>
</feature>
<dbReference type="PANTHER" id="PTHR11138:SF5">
    <property type="entry name" value="METHIONYL-TRNA FORMYLTRANSFERASE, MITOCHONDRIAL"/>
    <property type="match status" value="1"/>
</dbReference>
<dbReference type="Pfam" id="PF00551">
    <property type="entry name" value="Formyl_trans_N"/>
    <property type="match status" value="1"/>
</dbReference>
<accession>A0A5C5FM73</accession>
<keyword evidence="4" id="KW-1185">Reference proteome</keyword>
<dbReference type="PANTHER" id="PTHR11138">
    <property type="entry name" value="METHIONYL-TRNA FORMYLTRANSFERASE"/>
    <property type="match status" value="1"/>
</dbReference>
<dbReference type="InterPro" id="IPR041711">
    <property type="entry name" value="Met-tRNA-FMT_N"/>
</dbReference>